<proteinExistence type="predicted"/>
<evidence type="ECO:0000256" key="1">
    <source>
        <dbReference type="SAM" id="MobiDB-lite"/>
    </source>
</evidence>
<evidence type="ECO:0000313" key="3">
    <source>
        <dbReference type="Proteomes" id="UP001218188"/>
    </source>
</evidence>
<evidence type="ECO:0000313" key="2">
    <source>
        <dbReference type="EMBL" id="KAJ7038056.1"/>
    </source>
</evidence>
<name>A0AAD6T1F7_9AGAR</name>
<reference evidence="2" key="1">
    <citation type="submission" date="2023-03" db="EMBL/GenBank/DDBJ databases">
        <title>Massive genome expansion in bonnet fungi (Mycena s.s.) driven by repeated elements and novel gene families across ecological guilds.</title>
        <authorList>
            <consortium name="Lawrence Berkeley National Laboratory"/>
            <person name="Harder C.B."/>
            <person name="Miyauchi S."/>
            <person name="Viragh M."/>
            <person name="Kuo A."/>
            <person name="Thoen E."/>
            <person name="Andreopoulos B."/>
            <person name="Lu D."/>
            <person name="Skrede I."/>
            <person name="Drula E."/>
            <person name="Henrissat B."/>
            <person name="Morin E."/>
            <person name="Kohler A."/>
            <person name="Barry K."/>
            <person name="LaButti K."/>
            <person name="Morin E."/>
            <person name="Salamov A."/>
            <person name="Lipzen A."/>
            <person name="Mereny Z."/>
            <person name="Hegedus B."/>
            <person name="Baldrian P."/>
            <person name="Stursova M."/>
            <person name="Weitz H."/>
            <person name="Taylor A."/>
            <person name="Grigoriev I.V."/>
            <person name="Nagy L.G."/>
            <person name="Martin F."/>
            <person name="Kauserud H."/>
        </authorList>
    </citation>
    <scope>NUCLEOTIDE SEQUENCE</scope>
    <source>
        <strain evidence="2">CBHHK200</strain>
    </source>
</reference>
<feature type="compositionally biased region" description="Gly residues" evidence="1">
    <location>
        <begin position="24"/>
        <end position="38"/>
    </location>
</feature>
<dbReference type="Proteomes" id="UP001218188">
    <property type="component" value="Unassembled WGS sequence"/>
</dbReference>
<accession>A0AAD6T1F7</accession>
<organism evidence="2 3">
    <name type="scientific">Mycena alexandri</name>
    <dbReference type="NCBI Taxonomy" id="1745969"/>
    <lineage>
        <taxon>Eukaryota</taxon>
        <taxon>Fungi</taxon>
        <taxon>Dikarya</taxon>
        <taxon>Basidiomycota</taxon>
        <taxon>Agaricomycotina</taxon>
        <taxon>Agaricomycetes</taxon>
        <taxon>Agaricomycetidae</taxon>
        <taxon>Agaricales</taxon>
        <taxon>Marasmiineae</taxon>
        <taxon>Mycenaceae</taxon>
        <taxon>Mycena</taxon>
    </lineage>
</organism>
<comment type="caution">
    <text evidence="2">The sequence shown here is derived from an EMBL/GenBank/DDBJ whole genome shotgun (WGS) entry which is preliminary data.</text>
</comment>
<protein>
    <submittedName>
        <fullName evidence="2">Uncharacterized protein</fullName>
    </submittedName>
</protein>
<feature type="region of interest" description="Disordered" evidence="1">
    <location>
        <begin position="1"/>
        <end position="68"/>
    </location>
</feature>
<keyword evidence="3" id="KW-1185">Reference proteome</keyword>
<dbReference type="AlphaFoldDB" id="A0AAD6T1F7"/>
<sequence length="327" mass="33519">MFIPFVTPRKQLSRRRGGGKSEGESGGSAGGGEAGTTGGSSSEGEKSSGSSSSSSGSTSGDSGVAAARSAPVTVLHTDKKATPYGPGGGSPSAVLSGEIFGGRMQGGGTRDQIFGTRTYGSGYPGISGRGVADRGFPFFFWPLSFEGRPGNGAYLQSNIEYGNADNSSRPGGGMTTASFSSAPTAANVSVFRILADETTTGSLLPDIFANCSRYMNSSSSNQILFFPPYNETGTAPPQPEQVIQYYRASSIALALDGYNNTSIFEADGTPDVPLPSSGIDTALLDCLNQTIGLAAPLITSGGQWTAIPNNMGLLSLMLGVWLSSMFI</sequence>
<dbReference type="EMBL" id="JARJCM010000034">
    <property type="protein sequence ID" value="KAJ7038056.1"/>
    <property type="molecule type" value="Genomic_DNA"/>
</dbReference>
<feature type="compositionally biased region" description="Low complexity" evidence="1">
    <location>
        <begin position="39"/>
        <end position="63"/>
    </location>
</feature>
<gene>
    <name evidence="2" type="ORF">C8F04DRAFT_1091208</name>
</gene>